<evidence type="ECO:0000256" key="8">
    <source>
        <dbReference type="PROSITE-ProRule" id="PRU00176"/>
    </source>
</evidence>
<dbReference type="FunFam" id="3.30.40.10:FF:000006">
    <property type="entry name" value="CCR4-NOT transcription complex subunit 4"/>
    <property type="match status" value="1"/>
</dbReference>
<dbReference type="InterPro" id="IPR013083">
    <property type="entry name" value="Znf_RING/FYVE/PHD"/>
</dbReference>
<evidence type="ECO:0000313" key="14">
    <source>
        <dbReference type="EMBL" id="NDV29608.1"/>
    </source>
</evidence>
<evidence type="ECO:0000259" key="13">
    <source>
        <dbReference type="PROSITE" id="PS50103"/>
    </source>
</evidence>
<evidence type="ECO:0008006" key="15">
    <source>
        <dbReference type="Google" id="ProtNLM"/>
    </source>
</evidence>
<feature type="compositionally biased region" description="Polar residues" evidence="10">
    <location>
        <begin position="286"/>
        <end position="303"/>
    </location>
</feature>
<sequence length="802" mass="89222">MVECPICLDELDLTDRSFKPCKCGYQMCRFCWNHINENLNGKCPACRQPYKTENYKFNPPNPEEIQRIQNAKKARERERKHAEANARKNLANVRVIQRNLVYLTNLALTAATEEILKRPEYFGKFGKIKKIVVNRSNVYQGPQGSSVSAYITYFKNKDAHAAIKAVDGSLLDGRLLRASFGTTKYCSYFLRNVRCPNPDCMYLHELGNDVDSFTKEDMAQGKHLLSNITLNPEENIKQNQRRDLTRSHPAGRKQNNVAWKTVVEGAPAPSPVPQAMLNPDEWPDSLSESPTQNPAPALSQTQAIPVKAKKAVTSPSQPPNPPATVPVQTPPNQILRPQTRNPEATTPSAPPPATTNISQSPPAVSLIGEADASIPGSQKSALPATASWASKTTDGDEDPKNKVKPRNVLTTSLPVAKTSPTEKKAEKKGPVSNPKKIPLPTNPSSSKAAAFHEESESESESEEDSKTNLPSNKNSVNEQEVFENSDDDYDDGIDNATYDERMARLTLDIPSENKEVREVKDIKEIKEVEEEKSNEGHEVSPLDGREESEGVSCPASPEAAPPGFDTNMKLRTEKLKHIMSTSLELPKHIETQPTVQHLSQSQDIPKNINPQNLQNHEIFGEWLRANFTHLLLDNSNDIAIPGLGRIAPIFNSQPIWNCNFPFFTPTMTSKSRFDFARNEDVGDSFFPPPVSPPSYPHPSPHTMHSNFPIDYPAAHHAHLHAHAHSLYPQHPTHPAHISRQQPPSHVPVSSAHAHITPHPHMQNHIPSAHAVSSHLYPIPHNISHPHAHPQQTHTQPSFKLHY</sequence>
<proteinExistence type="predicted"/>
<dbReference type="GO" id="GO:0030014">
    <property type="term" value="C:CCR4-NOT complex"/>
    <property type="evidence" value="ECO:0007669"/>
    <property type="project" value="InterPro"/>
</dbReference>
<evidence type="ECO:0000256" key="2">
    <source>
        <dbReference type="ARBA" id="ARBA00022723"/>
    </source>
</evidence>
<dbReference type="InterPro" id="IPR003954">
    <property type="entry name" value="RRM_euk-type"/>
</dbReference>
<organism evidence="14">
    <name type="scientific">Arcella intermedia</name>
    <dbReference type="NCBI Taxonomy" id="1963864"/>
    <lineage>
        <taxon>Eukaryota</taxon>
        <taxon>Amoebozoa</taxon>
        <taxon>Tubulinea</taxon>
        <taxon>Elardia</taxon>
        <taxon>Arcellinida</taxon>
        <taxon>Sphaerothecina</taxon>
        <taxon>Arcellidae</taxon>
        <taxon>Arcella</taxon>
    </lineage>
</organism>
<dbReference type="PROSITE" id="PS50089">
    <property type="entry name" value="ZF_RING_2"/>
    <property type="match status" value="1"/>
</dbReference>
<dbReference type="PANTHER" id="PTHR12603:SF0">
    <property type="entry name" value="CCR4-NOT TRANSCRIPTION COMPLEX SUBUNIT 4"/>
    <property type="match status" value="1"/>
</dbReference>
<dbReference type="InterPro" id="IPR001841">
    <property type="entry name" value="Znf_RING"/>
</dbReference>
<dbReference type="Gene3D" id="3.30.40.10">
    <property type="entry name" value="Zinc/RING finger domain, C3HC4 (zinc finger)"/>
    <property type="match status" value="1"/>
</dbReference>
<accession>A0A6B2KYD3</accession>
<dbReference type="AlphaFoldDB" id="A0A6B2KYD3"/>
<evidence type="ECO:0000256" key="4">
    <source>
        <dbReference type="ARBA" id="ARBA00022833"/>
    </source>
</evidence>
<feature type="compositionally biased region" description="Basic and acidic residues" evidence="10">
    <location>
        <begin position="420"/>
        <end position="429"/>
    </location>
</feature>
<keyword evidence="2 9" id="KW-0479">Metal-binding</keyword>
<dbReference type="InterPro" id="IPR039515">
    <property type="entry name" value="NOT4_mRING-HC-C4C4"/>
</dbReference>
<dbReference type="GO" id="GO:0003723">
    <property type="term" value="F:RNA binding"/>
    <property type="evidence" value="ECO:0007669"/>
    <property type="project" value="UniProtKB-UniRule"/>
</dbReference>
<dbReference type="CDD" id="cd12438">
    <property type="entry name" value="RRM_CNOT4"/>
    <property type="match status" value="1"/>
</dbReference>
<dbReference type="PANTHER" id="PTHR12603">
    <property type="entry name" value="CCR4-NOT TRANSCRIPTION COMPLEX RELATED"/>
    <property type="match status" value="1"/>
</dbReference>
<evidence type="ECO:0000256" key="10">
    <source>
        <dbReference type="SAM" id="MobiDB-lite"/>
    </source>
</evidence>
<feature type="domain" description="RING-type" evidence="11">
    <location>
        <begin position="4"/>
        <end position="47"/>
    </location>
</feature>
<dbReference type="InterPro" id="IPR000571">
    <property type="entry name" value="Znf_CCCH"/>
</dbReference>
<dbReference type="InterPro" id="IPR000504">
    <property type="entry name" value="RRM_dom"/>
</dbReference>
<dbReference type="InterPro" id="IPR034261">
    <property type="entry name" value="CNOT4_RRM"/>
</dbReference>
<feature type="compositionally biased region" description="Basic and acidic residues" evidence="10">
    <location>
        <begin position="527"/>
        <end position="548"/>
    </location>
</feature>
<feature type="compositionally biased region" description="Polar residues" evidence="10">
    <location>
        <begin position="467"/>
        <end position="478"/>
    </location>
</feature>
<feature type="region of interest" description="Disordered" evidence="10">
    <location>
        <begin position="731"/>
        <end position="751"/>
    </location>
</feature>
<dbReference type="Pfam" id="PF14570">
    <property type="entry name" value="zf-RING_4"/>
    <property type="match status" value="1"/>
</dbReference>
<feature type="region of interest" description="Disordered" evidence="10">
    <location>
        <begin position="232"/>
        <end position="494"/>
    </location>
</feature>
<evidence type="ECO:0000256" key="5">
    <source>
        <dbReference type="ARBA" id="ARBA00022884"/>
    </source>
</evidence>
<feature type="domain" description="RRM" evidence="12">
    <location>
        <begin position="99"/>
        <end position="183"/>
    </location>
</feature>
<evidence type="ECO:0000256" key="1">
    <source>
        <dbReference type="ARBA" id="ARBA00004123"/>
    </source>
</evidence>
<evidence type="ECO:0000256" key="7">
    <source>
        <dbReference type="ARBA" id="ARBA00023242"/>
    </source>
</evidence>
<dbReference type="PROSITE" id="PS50102">
    <property type="entry name" value="RRM"/>
    <property type="match status" value="1"/>
</dbReference>
<dbReference type="CDD" id="cd16618">
    <property type="entry name" value="mRING-HC-C4C4_CNOT4"/>
    <property type="match status" value="1"/>
</dbReference>
<dbReference type="InterPro" id="IPR012677">
    <property type="entry name" value="Nucleotide-bd_a/b_plait_sf"/>
</dbReference>
<dbReference type="SUPFAM" id="SSF54928">
    <property type="entry name" value="RNA-binding domain, RBD"/>
    <property type="match status" value="1"/>
</dbReference>
<protein>
    <recommendedName>
        <fullName evidence="15">RING-type domain-containing protein</fullName>
    </recommendedName>
</protein>
<dbReference type="GO" id="GO:0005634">
    <property type="term" value="C:nucleus"/>
    <property type="evidence" value="ECO:0007669"/>
    <property type="project" value="UniProtKB-SubCell"/>
</dbReference>
<dbReference type="SMART" id="SM00361">
    <property type="entry name" value="RRM_1"/>
    <property type="match status" value="1"/>
</dbReference>
<evidence type="ECO:0000256" key="6">
    <source>
        <dbReference type="ARBA" id="ARBA00023054"/>
    </source>
</evidence>
<reference evidence="14" key="1">
    <citation type="journal article" date="2020" name="J. Eukaryot. Microbiol.">
        <title>De novo Sequencing, Assembly and Annotation of the Transcriptome for the Free-Living Testate Amoeba Arcella intermedia.</title>
        <authorList>
            <person name="Ribeiro G.M."/>
            <person name="Porfirio-Sousa A.L."/>
            <person name="Maurer-Alcala X.X."/>
            <person name="Katz L.A."/>
            <person name="Lahr D.J.G."/>
        </authorList>
    </citation>
    <scope>NUCLEOTIDE SEQUENCE</scope>
</reference>
<evidence type="ECO:0000259" key="12">
    <source>
        <dbReference type="PROSITE" id="PS50102"/>
    </source>
</evidence>
<evidence type="ECO:0000259" key="11">
    <source>
        <dbReference type="PROSITE" id="PS50089"/>
    </source>
</evidence>
<feature type="compositionally biased region" description="Polar residues" evidence="10">
    <location>
        <begin position="326"/>
        <end position="343"/>
    </location>
</feature>
<feature type="compositionally biased region" description="Basic and acidic residues" evidence="10">
    <location>
        <begin position="234"/>
        <end position="246"/>
    </location>
</feature>
<comment type="subcellular location">
    <subcellularLocation>
        <location evidence="1">Nucleus</location>
    </subcellularLocation>
</comment>
<dbReference type="PROSITE" id="PS50103">
    <property type="entry name" value="ZF_C3H1"/>
    <property type="match status" value="1"/>
</dbReference>
<dbReference type="EMBL" id="GIBP01000639">
    <property type="protein sequence ID" value="NDV29608.1"/>
    <property type="molecule type" value="Transcribed_RNA"/>
</dbReference>
<dbReference type="SMART" id="SM00360">
    <property type="entry name" value="RRM"/>
    <property type="match status" value="1"/>
</dbReference>
<keyword evidence="5 8" id="KW-0694">RNA-binding</keyword>
<feature type="region of interest" description="Disordered" evidence="10">
    <location>
        <begin position="527"/>
        <end position="566"/>
    </location>
</feature>
<dbReference type="InterPro" id="IPR035979">
    <property type="entry name" value="RBD_domain_sf"/>
</dbReference>
<dbReference type="SUPFAM" id="SSF57850">
    <property type="entry name" value="RING/U-box"/>
    <property type="match status" value="1"/>
</dbReference>
<dbReference type="Gene3D" id="3.30.70.330">
    <property type="match status" value="1"/>
</dbReference>
<feature type="region of interest" description="Disordered" evidence="10">
    <location>
        <begin position="783"/>
        <end position="802"/>
    </location>
</feature>
<dbReference type="GO" id="GO:0008270">
    <property type="term" value="F:zinc ion binding"/>
    <property type="evidence" value="ECO:0007669"/>
    <property type="project" value="UniProtKB-KW"/>
</dbReference>
<keyword evidence="4 9" id="KW-0862">Zinc</keyword>
<keyword evidence="7" id="KW-0539">Nucleus</keyword>
<dbReference type="GO" id="GO:0016567">
    <property type="term" value="P:protein ubiquitination"/>
    <property type="evidence" value="ECO:0007669"/>
    <property type="project" value="TreeGrafter"/>
</dbReference>
<name>A0A6B2KYD3_9EUKA</name>
<keyword evidence="3 9" id="KW-0863">Zinc-finger</keyword>
<feature type="domain" description="C3H1-type" evidence="13">
    <location>
        <begin position="180"/>
        <end position="207"/>
    </location>
</feature>
<feature type="zinc finger region" description="C3H1-type" evidence="9">
    <location>
        <begin position="180"/>
        <end position="207"/>
    </location>
</feature>
<dbReference type="GO" id="GO:0004842">
    <property type="term" value="F:ubiquitin-protein transferase activity"/>
    <property type="evidence" value="ECO:0007669"/>
    <property type="project" value="InterPro"/>
</dbReference>
<evidence type="ECO:0000256" key="9">
    <source>
        <dbReference type="PROSITE-ProRule" id="PRU00723"/>
    </source>
</evidence>
<keyword evidence="6" id="KW-0175">Coiled coil</keyword>
<evidence type="ECO:0000256" key="3">
    <source>
        <dbReference type="ARBA" id="ARBA00022771"/>
    </source>
</evidence>
<dbReference type="InterPro" id="IPR039780">
    <property type="entry name" value="Mot2"/>
</dbReference>
<dbReference type="Pfam" id="PF00076">
    <property type="entry name" value="RRM_1"/>
    <property type="match status" value="1"/>
</dbReference>
<feature type="compositionally biased region" description="Acidic residues" evidence="10">
    <location>
        <begin position="480"/>
        <end position="493"/>
    </location>
</feature>